<dbReference type="InterPro" id="IPR045141">
    <property type="entry name" value="NAA60-like"/>
</dbReference>
<keyword evidence="3" id="KW-0156">Chromatin regulator</keyword>
<evidence type="ECO:0000256" key="1">
    <source>
        <dbReference type="ARBA" id="ARBA00013184"/>
    </source>
</evidence>
<evidence type="ECO:0000256" key="2">
    <source>
        <dbReference type="ARBA" id="ARBA00022679"/>
    </source>
</evidence>
<dbReference type="EC" id="2.3.1.48" evidence="1"/>
<protein>
    <recommendedName>
        <fullName evidence="1">histone acetyltransferase</fullName>
        <ecNumber evidence="1">2.3.1.48</ecNumber>
    </recommendedName>
</protein>
<dbReference type="PANTHER" id="PTHR14744">
    <property type="entry name" value="N-ALPHA-ACETYLTRANSFERASE 60"/>
    <property type="match status" value="1"/>
</dbReference>
<dbReference type="AlphaFoldDB" id="A0A814DGZ6"/>
<gene>
    <name evidence="5" type="ORF">PYM288_LOCUS12489</name>
</gene>
<reference evidence="5" key="1">
    <citation type="submission" date="2021-02" db="EMBL/GenBank/DDBJ databases">
        <authorList>
            <person name="Nowell W R."/>
        </authorList>
    </citation>
    <scope>NUCLEOTIDE SEQUENCE</scope>
</reference>
<dbReference type="GO" id="GO:0004596">
    <property type="term" value="F:protein-N-terminal amino-acid acetyltransferase activity"/>
    <property type="evidence" value="ECO:0007669"/>
    <property type="project" value="InterPro"/>
</dbReference>
<dbReference type="GO" id="GO:0004402">
    <property type="term" value="F:histone acetyltransferase activity"/>
    <property type="evidence" value="ECO:0007669"/>
    <property type="project" value="TreeGrafter"/>
</dbReference>
<keyword evidence="2" id="KW-0808">Transferase</keyword>
<dbReference type="Proteomes" id="UP000663854">
    <property type="component" value="Unassembled WGS sequence"/>
</dbReference>
<dbReference type="EMBL" id="CAJNOH010000232">
    <property type="protein sequence ID" value="CAF0958232.1"/>
    <property type="molecule type" value="Genomic_DNA"/>
</dbReference>
<dbReference type="Gene3D" id="3.40.630.30">
    <property type="match status" value="1"/>
</dbReference>
<evidence type="ECO:0000256" key="3">
    <source>
        <dbReference type="ARBA" id="ARBA00022853"/>
    </source>
</evidence>
<evidence type="ECO:0000313" key="6">
    <source>
        <dbReference type="Proteomes" id="UP000663854"/>
    </source>
</evidence>
<proteinExistence type="predicted"/>
<name>A0A814DGZ6_9BILA</name>
<dbReference type="PANTHER" id="PTHR14744:SF15">
    <property type="entry name" value="N-ALPHA-ACETYLTRANSFERASE 60"/>
    <property type="match status" value="1"/>
</dbReference>
<keyword evidence="4" id="KW-0012">Acyltransferase</keyword>
<comment type="caution">
    <text evidence="5">The sequence shown here is derived from an EMBL/GenBank/DDBJ whole genome shotgun (WGS) entry which is preliminary data.</text>
</comment>
<evidence type="ECO:0000256" key="4">
    <source>
        <dbReference type="ARBA" id="ARBA00023315"/>
    </source>
</evidence>
<organism evidence="5 6">
    <name type="scientific">Rotaria sordida</name>
    <dbReference type="NCBI Taxonomy" id="392033"/>
    <lineage>
        <taxon>Eukaryota</taxon>
        <taxon>Metazoa</taxon>
        <taxon>Spiralia</taxon>
        <taxon>Gnathifera</taxon>
        <taxon>Rotifera</taxon>
        <taxon>Eurotatoria</taxon>
        <taxon>Bdelloidea</taxon>
        <taxon>Philodinida</taxon>
        <taxon>Philodinidae</taxon>
        <taxon>Rotaria</taxon>
    </lineage>
</organism>
<evidence type="ECO:0000313" key="5">
    <source>
        <dbReference type="EMBL" id="CAF0958232.1"/>
    </source>
</evidence>
<sequence>MNYEYPEKYENRRVIITLQKSIKLSDTNSIRIRYQKHRYRNYRRMQTSFSLPVNTDVINTESIYILPNSNLSITFRFLRPGDQFEVKSLCHDWFPIEYPDKWYNDIVQNKKYFTLAACDNLTQNIIALIIANIIPLNNCSREDQQILHKKFLLTTSVCYILILDAYCFAHYINGGYPPFTLSDFFSNIWIYLMRANPCHLFNTIRYFVKNKFIFSDSYQRTSSSYKQISRII</sequence>
<dbReference type="GO" id="GO:0000139">
    <property type="term" value="C:Golgi membrane"/>
    <property type="evidence" value="ECO:0007669"/>
    <property type="project" value="TreeGrafter"/>
</dbReference>
<accession>A0A814DGZ6</accession>